<reference evidence="2" key="1">
    <citation type="submission" date="2019-09" db="UniProtKB">
        <authorList>
            <consortium name="WormBaseParasite"/>
        </authorList>
    </citation>
    <scope>IDENTIFICATION</scope>
</reference>
<evidence type="ECO:0000313" key="1">
    <source>
        <dbReference type="Proteomes" id="UP000050761"/>
    </source>
</evidence>
<evidence type="ECO:0000313" key="2">
    <source>
        <dbReference type="WBParaSite" id="HPBE_0000261001-mRNA-1"/>
    </source>
</evidence>
<organism evidence="1 2">
    <name type="scientific">Heligmosomoides polygyrus</name>
    <name type="common">Parasitic roundworm</name>
    <dbReference type="NCBI Taxonomy" id="6339"/>
    <lineage>
        <taxon>Eukaryota</taxon>
        <taxon>Metazoa</taxon>
        <taxon>Ecdysozoa</taxon>
        <taxon>Nematoda</taxon>
        <taxon>Chromadorea</taxon>
        <taxon>Rhabditida</taxon>
        <taxon>Rhabditina</taxon>
        <taxon>Rhabditomorpha</taxon>
        <taxon>Strongyloidea</taxon>
        <taxon>Heligmosomidae</taxon>
        <taxon>Heligmosomoides</taxon>
    </lineage>
</organism>
<protein>
    <submittedName>
        <fullName evidence="2">GLOBIN domain-containing protein</fullName>
    </submittedName>
</protein>
<dbReference type="Proteomes" id="UP000050761">
    <property type="component" value="Unassembled WGS sequence"/>
</dbReference>
<accession>A0A183F8W8</accession>
<dbReference type="AlphaFoldDB" id="A0A183F8W8"/>
<dbReference type="WBParaSite" id="HPBE_0000261001-mRNA-1">
    <property type="protein sequence ID" value="HPBE_0000261001-mRNA-1"/>
    <property type="gene ID" value="HPBE_0000261001"/>
</dbReference>
<proteinExistence type="predicted"/>
<keyword evidence="1" id="KW-1185">Reference proteome</keyword>
<name>A0A183F8W8_HELPZ</name>
<sequence length="32" mass="3620">LDNGEDFFEKHPESAMAKAFLELAKKVEALLQ</sequence>